<evidence type="ECO:0000313" key="3">
    <source>
        <dbReference type="Proteomes" id="UP001152797"/>
    </source>
</evidence>
<dbReference type="OrthoDB" id="10556790at2759"/>
<dbReference type="Proteomes" id="UP001152797">
    <property type="component" value="Unassembled WGS sequence"/>
</dbReference>
<comment type="caution">
    <text evidence="1">The sequence shown here is derived from an EMBL/GenBank/DDBJ whole genome shotgun (WGS) entry which is preliminary data.</text>
</comment>
<dbReference type="EMBL" id="CAMXCT010006501">
    <property type="protein sequence ID" value="CAI4014810.1"/>
    <property type="molecule type" value="Genomic_DNA"/>
</dbReference>
<organism evidence="1">
    <name type="scientific">Cladocopium goreaui</name>
    <dbReference type="NCBI Taxonomy" id="2562237"/>
    <lineage>
        <taxon>Eukaryota</taxon>
        <taxon>Sar</taxon>
        <taxon>Alveolata</taxon>
        <taxon>Dinophyceae</taxon>
        <taxon>Suessiales</taxon>
        <taxon>Symbiodiniaceae</taxon>
        <taxon>Cladocopium</taxon>
    </lineage>
</organism>
<dbReference type="EMBL" id="CAMXCT030006501">
    <property type="protein sequence ID" value="CAL4802122.1"/>
    <property type="molecule type" value="Genomic_DNA"/>
</dbReference>
<name>A0A9P1DR38_9DINO</name>
<proteinExistence type="predicted"/>
<reference evidence="1" key="1">
    <citation type="submission" date="2022-10" db="EMBL/GenBank/DDBJ databases">
        <authorList>
            <person name="Chen Y."/>
            <person name="Dougan E. K."/>
            <person name="Chan C."/>
            <person name="Rhodes N."/>
            <person name="Thang M."/>
        </authorList>
    </citation>
    <scope>NUCLEOTIDE SEQUENCE</scope>
</reference>
<keyword evidence="3" id="KW-1185">Reference proteome</keyword>
<reference evidence="2" key="2">
    <citation type="submission" date="2024-04" db="EMBL/GenBank/DDBJ databases">
        <authorList>
            <person name="Chen Y."/>
            <person name="Shah S."/>
            <person name="Dougan E. K."/>
            <person name="Thang M."/>
            <person name="Chan C."/>
        </authorList>
    </citation>
    <scope>NUCLEOTIDE SEQUENCE [LARGE SCALE GENOMIC DNA]</scope>
</reference>
<dbReference type="EMBL" id="CAMXCT020006501">
    <property type="protein sequence ID" value="CAL1168185.1"/>
    <property type="molecule type" value="Genomic_DNA"/>
</dbReference>
<protein>
    <submittedName>
        <fullName evidence="1">Uncharacterized protein</fullName>
    </submittedName>
</protein>
<dbReference type="AlphaFoldDB" id="A0A9P1DR38"/>
<accession>A0A9P1DR38</accession>
<sequence>MLGGQIAKLTKEALLNSPAFCRFAQQSSTMAQKALTEARCSPTSVCRSVDGPANPSTQMLDCHSDDMPMHATTYSLTELRVMTLDNTIAISKCRRLHRCGDAQMSAMMRGQTT</sequence>
<evidence type="ECO:0000313" key="1">
    <source>
        <dbReference type="EMBL" id="CAI4014810.1"/>
    </source>
</evidence>
<gene>
    <name evidence="1" type="ORF">C1SCF055_LOCUS39680</name>
</gene>
<evidence type="ECO:0000313" key="2">
    <source>
        <dbReference type="EMBL" id="CAL1168185.1"/>
    </source>
</evidence>